<keyword evidence="14" id="KW-1185">Reference proteome</keyword>
<evidence type="ECO:0000313" key="13">
    <source>
        <dbReference type="EMBL" id="CAG9766285.1"/>
    </source>
</evidence>
<feature type="domain" description="Thioester reductase (TE)" evidence="12">
    <location>
        <begin position="33"/>
        <end position="298"/>
    </location>
</feature>
<organism evidence="13 14">
    <name type="scientific">Ceutorhynchus assimilis</name>
    <name type="common">cabbage seed weevil</name>
    <dbReference type="NCBI Taxonomy" id="467358"/>
    <lineage>
        <taxon>Eukaryota</taxon>
        <taxon>Metazoa</taxon>
        <taxon>Ecdysozoa</taxon>
        <taxon>Arthropoda</taxon>
        <taxon>Hexapoda</taxon>
        <taxon>Insecta</taxon>
        <taxon>Pterygota</taxon>
        <taxon>Neoptera</taxon>
        <taxon>Endopterygota</taxon>
        <taxon>Coleoptera</taxon>
        <taxon>Polyphaga</taxon>
        <taxon>Cucujiformia</taxon>
        <taxon>Curculionidae</taxon>
        <taxon>Ceutorhynchinae</taxon>
        <taxon>Ceutorhynchus</taxon>
    </lineage>
</organism>
<dbReference type="CDD" id="cd09071">
    <property type="entry name" value="FAR_C"/>
    <property type="match status" value="1"/>
</dbReference>
<protein>
    <recommendedName>
        <fullName evidence="10">Fatty acyl-CoA reductase</fullName>
        <ecNumber evidence="10">1.2.1.84</ecNumber>
    </recommendedName>
</protein>
<keyword evidence="7 10" id="KW-0443">Lipid metabolism</keyword>
<dbReference type="SUPFAM" id="SSF51735">
    <property type="entry name" value="NAD(P)-binding Rossmann-fold domains"/>
    <property type="match status" value="1"/>
</dbReference>
<dbReference type="GO" id="GO:0102965">
    <property type="term" value="F:alcohol-forming long-chain fatty acyl-CoA reductase activity"/>
    <property type="evidence" value="ECO:0007669"/>
    <property type="project" value="UniProtKB-EC"/>
</dbReference>
<feature type="domain" description="Fatty acyl-CoA reductase C-terminal" evidence="11">
    <location>
        <begin position="367"/>
        <end position="459"/>
    </location>
</feature>
<evidence type="ECO:0000256" key="4">
    <source>
        <dbReference type="ARBA" id="ARBA00022692"/>
    </source>
</evidence>
<dbReference type="Pfam" id="PF07993">
    <property type="entry name" value="NAD_binding_4"/>
    <property type="match status" value="1"/>
</dbReference>
<feature type="transmembrane region" description="Helical" evidence="10">
    <location>
        <begin position="477"/>
        <end position="496"/>
    </location>
</feature>
<dbReference type="InterPro" id="IPR033640">
    <property type="entry name" value="FAR_C"/>
</dbReference>
<evidence type="ECO:0000256" key="7">
    <source>
        <dbReference type="ARBA" id="ARBA00023098"/>
    </source>
</evidence>
<evidence type="ECO:0000256" key="5">
    <source>
        <dbReference type="ARBA" id="ARBA00022857"/>
    </source>
</evidence>
<gene>
    <name evidence="13" type="ORF">CEUTPL_LOCUS6872</name>
</gene>
<dbReference type="GO" id="GO:0035336">
    <property type="term" value="P:long-chain fatty-acyl-CoA metabolic process"/>
    <property type="evidence" value="ECO:0007669"/>
    <property type="project" value="TreeGrafter"/>
</dbReference>
<dbReference type="InterPro" id="IPR036291">
    <property type="entry name" value="NAD(P)-bd_dom_sf"/>
</dbReference>
<evidence type="ECO:0000256" key="8">
    <source>
        <dbReference type="ARBA" id="ARBA00023136"/>
    </source>
</evidence>
<dbReference type="GO" id="GO:0016020">
    <property type="term" value="C:membrane"/>
    <property type="evidence" value="ECO:0007669"/>
    <property type="project" value="UniProtKB-SubCell"/>
</dbReference>
<dbReference type="InterPro" id="IPR026055">
    <property type="entry name" value="FAR"/>
</dbReference>
<keyword evidence="5 10" id="KW-0521">NADP</keyword>
<dbReference type="Proteomes" id="UP001152799">
    <property type="component" value="Chromosome 3"/>
</dbReference>
<dbReference type="GO" id="GO:0005777">
    <property type="term" value="C:peroxisome"/>
    <property type="evidence" value="ECO:0007669"/>
    <property type="project" value="TreeGrafter"/>
</dbReference>
<comment type="subcellular location">
    <subcellularLocation>
        <location evidence="1">Membrane</location>
        <topology evidence="1">Multi-pass membrane protein</topology>
    </subcellularLocation>
</comment>
<keyword evidence="4 10" id="KW-0812">Transmembrane</keyword>
<keyword evidence="8 10" id="KW-0472">Membrane</keyword>
<dbReference type="AlphaFoldDB" id="A0A9N9MMS2"/>
<comment type="similarity">
    <text evidence="2 10">Belongs to the fatty acyl-CoA reductase family.</text>
</comment>
<sequence>MLLNNLQKTRLFIPANFTMSDIQNFYKEKNVCLTGGTGFLGKLIIQKLLRTTNVKTIYVIIRPKRGLNIQERMERLLENEIFSDVRSNFSKIKALAGDLCKSNLGLSKEDKETLETRAHIVFHCGASVSFISNLRETIFSNVKSTREVLKIAKNCRNLLSFVYVSTAYSNCTEKIIEETFYDPPISPELLINICEELDGEMLERITKGLVAPWPNNYTFSKAVSEKLIYDAKESLPIGLFRPSIITSTVEEPIEGWTDNLNGPNGLIFSINVGLLRIIHCDSSVKLDFVPADMVVNAILCMAWEVNQRWIDTDVHEPLIMNFSGAKSEIYVSLSKLRKSTTIKNGIGYPMCFLVYNKIIFYILNILLHIIPNYIIDKIAVLLNKTPRVVKLHLKITRACNALFYFMCNEFEIKSSNVMILWNKLNKSDQELFNFDVERINGKDYFKSLSKGLKAYFGKENSSDIKQQREKLHTVKSTYYGIIGSILILSLYVLIILF</sequence>
<dbReference type="EMBL" id="OU892279">
    <property type="protein sequence ID" value="CAG9766285.1"/>
    <property type="molecule type" value="Genomic_DNA"/>
</dbReference>
<keyword evidence="10" id="KW-0560">Oxidoreductase</keyword>
<evidence type="ECO:0000256" key="9">
    <source>
        <dbReference type="ARBA" id="ARBA00052530"/>
    </source>
</evidence>
<evidence type="ECO:0000256" key="2">
    <source>
        <dbReference type="ARBA" id="ARBA00005928"/>
    </source>
</evidence>
<keyword evidence="3 10" id="KW-0444">Lipid biosynthesis</keyword>
<evidence type="ECO:0000259" key="12">
    <source>
        <dbReference type="Pfam" id="PF07993"/>
    </source>
</evidence>
<proteinExistence type="inferred from homology"/>
<reference evidence="13" key="1">
    <citation type="submission" date="2022-01" db="EMBL/GenBank/DDBJ databases">
        <authorList>
            <person name="King R."/>
        </authorList>
    </citation>
    <scope>NUCLEOTIDE SEQUENCE</scope>
</reference>
<dbReference type="PANTHER" id="PTHR11011:SF60">
    <property type="entry name" value="FATTY ACYL-COA REDUCTASE-RELATED"/>
    <property type="match status" value="1"/>
</dbReference>
<dbReference type="EC" id="1.2.1.84" evidence="10"/>
<dbReference type="FunFam" id="3.40.50.720:FF:000143">
    <property type="entry name" value="Fatty acyl-CoA reductase"/>
    <property type="match status" value="1"/>
</dbReference>
<dbReference type="GO" id="GO:0080019">
    <property type="term" value="F:alcohol-forming very long-chain fatty acyl-CoA reductase activity"/>
    <property type="evidence" value="ECO:0007669"/>
    <property type="project" value="InterPro"/>
</dbReference>
<evidence type="ECO:0000256" key="6">
    <source>
        <dbReference type="ARBA" id="ARBA00022989"/>
    </source>
</evidence>
<dbReference type="CDD" id="cd05236">
    <property type="entry name" value="FAR-N_SDR_e"/>
    <property type="match status" value="1"/>
</dbReference>
<name>A0A9N9MMS2_9CUCU</name>
<evidence type="ECO:0000256" key="1">
    <source>
        <dbReference type="ARBA" id="ARBA00004141"/>
    </source>
</evidence>
<evidence type="ECO:0000313" key="14">
    <source>
        <dbReference type="Proteomes" id="UP001152799"/>
    </source>
</evidence>
<comment type="function">
    <text evidence="10">Catalyzes the reduction of fatty acyl-CoA to fatty alcohols.</text>
</comment>
<dbReference type="PANTHER" id="PTHR11011">
    <property type="entry name" value="MALE STERILITY PROTEIN 2-RELATED"/>
    <property type="match status" value="1"/>
</dbReference>
<dbReference type="InterPro" id="IPR013120">
    <property type="entry name" value="FAR_NAD-bd"/>
</dbReference>
<evidence type="ECO:0000256" key="10">
    <source>
        <dbReference type="RuleBase" id="RU363097"/>
    </source>
</evidence>
<accession>A0A9N9MMS2</accession>
<comment type="catalytic activity">
    <reaction evidence="9 10">
        <text>a long-chain fatty acyl-CoA + 2 NADPH + 2 H(+) = a long-chain primary fatty alcohol + 2 NADP(+) + CoA</text>
        <dbReference type="Rhea" id="RHEA:52716"/>
        <dbReference type="ChEBI" id="CHEBI:15378"/>
        <dbReference type="ChEBI" id="CHEBI:57287"/>
        <dbReference type="ChEBI" id="CHEBI:57783"/>
        <dbReference type="ChEBI" id="CHEBI:58349"/>
        <dbReference type="ChEBI" id="CHEBI:77396"/>
        <dbReference type="ChEBI" id="CHEBI:83139"/>
        <dbReference type="EC" id="1.2.1.84"/>
    </reaction>
</comment>
<dbReference type="Gene3D" id="3.40.50.720">
    <property type="entry name" value="NAD(P)-binding Rossmann-like Domain"/>
    <property type="match status" value="1"/>
</dbReference>
<evidence type="ECO:0000256" key="3">
    <source>
        <dbReference type="ARBA" id="ARBA00022516"/>
    </source>
</evidence>
<evidence type="ECO:0000259" key="11">
    <source>
        <dbReference type="Pfam" id="PF03015"/>
    </source>
</evidence>
<keyword evidence="6 10" id="KW-1133">Transmembrane helix</keyword>
<dbReference type="OrthoDB" id="8195591at2759"/>
<dbReference type="Pfam" id="PF03015">
    <property type="entry name" value="Sterile"/>
    <property type="match status" value="1"/>
</dbReference>